<dbReference type="AlphaFoldDB" id="A0AB35I214"/>
<accession>A0AB35I214</accession>
<dbReference type="Proteomes" id="UP001209730">
    <property type="component" value="Unassembled WGS sequence"/>
</dbReference>
<sequence>MLDEYLMTWSSGEVVLCGSFAEVPGWLAAAVREARRDASMLSAI</sequence>
<comment type="caution">
    <text evidence="1">The sequence shown here is derived from an EMBL/GenBank/DDBJ whole genome shotgun (WGS) entry which is preliminary data.</text>
</comment>
<reference evidence="1" key="1">
    <citation type="submission" date="2022-11" db="EMBL/GenBank/DDBJ databases">
        <title>Chitin-degrading and fungicidal potential of chitinolytic bacterial strains from marine environment of the Pacific Ocean regions.</title>
        <authorList>
            <person name="Pentekhina I."/>
            <person name="Nedashkovskaya O."/>
            <person name="Seitkalieva A."/>
            <person name="Podvolotskaya A."/>
            <person name="Tekutyeva L."/>
            <person name="Balabanova L."/>
        </authorList>
    </citation>
    <scope>NUCLEOTIDE SEQUENCE</scope>
    <source>
        <strain evidence="1">KMM 6838</strain>
    </source>
</reference>
<protein>
    <submittedName>
        <fullName evidence="1">Uncharacterized protein</fullName>
    </submittedName>
</protein>
<organism evidence="1 2">
    <name type="scientific">Microbulbifer thermotolerans</name>
    <dbReference type="NCBI Taxonomy" id="252514"/>
    <lineage>
        <taxon>Bacteria</taxon>
        <taxon>Pseudomonadati</taxon>
        <taxon>Pseudomonadota</taxon>
        <taxon>Gammaproteobacteria</taxon>
        <taxon>Cellvibrionales</taxon>
        <taxon>Microbulbiferaceae</taxon>
        <taxon>Microbulbifer</taxon>
    </lineage>
</organism>
<dbReference type="EMBL" id="JAPHQB010000023">
    <property type="protein sequence ID" value="MCX2802757.1"/>
    <property type="molecule type" value="Genomic_DNA"/>
</dbReference>
<proteinExistence type="predicted"/>
<evidence type="ECO:0000313" key="2">
    <source>
        <dbReference type="Proteomes" id="UP001209730"/>
    </source>
</evidence>
<gene>
    <name evidence="1" type="ORF">OQJ68_13260</name>
</gene>
<name>A0AB35I214_MICTH</name>
<evidence type="ECO:0000313" key="1">
    <source>
        <dbReference type="EMBL" id="MCX2802757.1"/>
    </source>
</evidence>